<proteinExistence type="predicted"/>
<evidence type="ECO:0000313" key="3">
    <source>
        <dbReference type="Proteomes" id="UP000438429"/>
    </source>
</evidence>
<dbReference type="EMBL" id="VEVO01000005">
    <property type="protein sequence ID" value="KAF0041933.1"/>
    <property type="molecule type" value="Genomic_DNA"/>
</dbReference>
<evidence type="ECO:0000256" key="1">
    <source>
        <dbReference type="SAM" id="MobiDB-lite"/>
    </source>
</evidence>
<feature type="compositionally biased region" description="Low complexity" evidence="1">
    <location>
        <begin position="109"/>
        <end position="127"/>
    </location>
</feature>
<reference evidence="2 3" key="1">
    <citation type="submission" date="2019-06" db="EMBL/GenBank/DDBJ databases">
        <title>Draft genomes of female and male turbot (Scophthalmus maximus).</title>
        <authorList>
            <person name="Xu H."/>
            <person name="Xu X.-W."/>
            <person name="Shao C."/>
            <person name="Chen S."/>
        </authorList>
    </citation>
    <scope>NUCLEOTIDE SEQUENCE [LARGE SCALE GENOMIC DNA]</scope>
    <source>
        <strain evidence="2">Ysfricsl-2016a</strain>
        <tissue evidence="2">Blood</tissue>
    </source>
</reference>
<dbReference type="AlphaFoldDB" id="A0A6A4T7B4"/>
<dbReference type="Proteomes" id="UP000438429">
    <property type="component" value="Unassembled WGS sequence"/>
</dbReference>
<gene>
    <name evidence="2" type="ORF">F2P81_005465</name>
</gene>
<feature type="region of interest" description="Disordered" evidence="1">
    <location>
        <begin position="109"/>
        <end position="147"/>
    </location>
</feature>
<name>A0A6A4T7B4_SCOMX</name>
<protein>
    <submittedName>
        <fullName evidence="2">Uncharacterized protein</fullName>
    </submittedName>
</protein>
<evidence type="ECO:0000313" key="2">
    <source>
        <dbReference type="EMBL" id="KAF0041933.1"/>
    </source>
</evidence>
<accession>A0A6A4T7B4</accession>
<comment type="caution">
    <text evidence="2">The sequence shown here is derived from an EMBL/GenBank/DDBJ whole genome shotgun (WGS) entry which is preliminary data.</text>
</comment>
<organism evidence="2 3">
    <name type="scientific">Scophthalmus maximus</name>
    <name type="common">Turbot</name>
    <name type="synonym">Psetta maxima</name>
    <dbReference type="NCBI Taxonomy" id="52904"/>
    <lineage>
        <taxon>Eukaryota</taxon>
        <taxon>Metazoa</taxon>
        <taxon>Chordata</taxon>
        <taxon>Craniata</taxon>
        <taxon>Vertebrata</taxon>
        <taxon>Euteleostomi</taxon>
        <taxon>Actinopterygii</taxon>
        <taxon>Neopterygii</taxon>
        <taxon>Teleostei</taxon>
        <taxon>Neoteleostei</taxon>
        <taxon>Acanthomorphata</taxon>
        <taxon>Carangaria</taxon>
        <taxon>Pleuronectiformes</taxon>
        <taxon>Pleuronectoidei</taxon>
        <taxon>Scophthalmidae</taxon>
        <taxon>Scophthalmus</taxon>
    </lineage>
</organism>
<sequence>MWKKSPVSGQINIFDLMVALNEPHSVNRCFISVTDTQKNENQQADFAREKNPLPGRKTLRKPASPITTPFRYPGSYFEIRNRKCNNCAVSNLTSNSSALVLEVKEVESPQSPAGAASSQLRSAAAAAAEDETHIAETSARGRWKVGHRPPATDSAFLSFWKCTTLEENGPDMMLARG</sequence>